<dbReference type="InterPro" id="IPR006311">
    <property type="entry name" value="TAT_signal"/>
</dbReference>
<comment type="caution">
    <text evidence="2">The sequence shown here is derived from an EMBL/GenBank/DDBJ whole genome shotgun (WGS) entry which is preliminary data.</text>
</comment>
<dbReference type="PROSITE" id="PS51318">
    <property type="entry name" value="TAT"/>
    <property type="match status" value="1"/>
</dbReference>
<evidence type="ECO:0000313" key="3">
    <source>
        <dbReference type="Proteomes" id="UP001598130"/>
    </source>
</evidence>
<feature type="signal peptide" evidence="1">
    <location>
        <begin position="1"/>
        <end position="31"/>
    </location>
</feature>
<accession>A0ABW6CRN1</accession>
<keyword evidence="3" id="KW-1185">Reference proteome</keyword>
<sequence>MTKPRRRLAMGSSAAALVFATALLAPPLAHALAAERPLVLEAVSPGLWRADARGLTMEFRQEAANGGILRLRFLGAAGDEVAPPEARRVTLKPPSGRSSAFALTNGRWSLRAPAAAFQDGALLSIEEGDHRHDFRLNIHRLAVDPPIESPW</sequence>
<protein>
    <submittedName>
        <fullName evidence="2">Uncharacterized protein</fullName>
    </submittedName>
</protein>
<gene>
    <name evidence="2" type="ORF">OCL97_10610</name>
</gene>
<proteinExistence type="predicted"/>
<dbReference type="Proteomes" id="UP001598130">
    <property type="component" value="Unassembled WGS sequence"/>
</dbReference>
<dbReference type="EMBL" id="JAOTJD010000017">
    <property type="protein sequence ID" value="MFD3264406.1"/>
    <property type="molecule type" value="Genomic_DNA"/>
</dbReference>
<evidence type="ECO:0000256" key="1">
    <source>
        <dbReference type="SAM" id="SignalP"/>
    </source>
</evidence>
<dbReference type="RefSeq" id="WP_377370004.1">
    <property type="nucleotide sequence ID" value="NZ_JAOTJD010000017.1"/>
</dbReference>
<feature type="chain" id="PRO_5045380242" evidence="1">
    <location>
        <begin position="32"/>
        <end position="151"/>
    </location>
</feature>
<name>A0ABW6CRN1_9CAUL</name>
<keyword evidence="1" id="KW-0732">Signal</keyword>
<organism evidence="2 3">
    <name type="scientific">Phenylobacterium ferrooxidans</name>
    <dbReference type="NCBI Taxonomy" id="2982689"/>
    <lineage>
        <taxon>Bacteria</taxon>
        <taxon>Pseudomonadati</taxon>
        <taxon>Pseudomonadota</taxon>
        <taxon>Alphaproteobacteria</taxon>
        <taxon>Caulobacterales</taxon>
        <taxon>Caulobacteraceae</taxon>
        <taxon>Phenylobacterium</taxon>
    </lineage>
</organism>
<reference evidence="2 3" key="1">
    <citation type="submission" date="2022-09" db="EMBL/GenBank/DDBJ databases">
        <title>New species of Phenylobacterium.</title>
        <authorList>
            <person name="Mieszkin S."/>
        </authorList>
    </citation>
    <scope>NUCLEOTIDE SEQUENCE [LARGE SCALE GENOMIC DNA]</scope>
    <source>
        <strain evidence="2 3">HK31-G</strain>
    </source>
</reference>
<evidence type="ECO:0000313" key="2">
    <source>
        <dbReference type="EMBL" id="MFD3264406.1"/>
    </source>
</evidence>